<feature type="transmembrane region" description="Helical" evidence="1">
    <location>
        <begin position="143"/>
        <end position="165"/>
    </location>
</feature>
<keyword evidence="1" id="KW-1133">Transmembrane helix</keyword>
<keyword evidence="1" id="KW-0472">Membrane</keyword>
<dbReference type="Proteomes" id="UP000229740">
    <property type="component" value="Unassembled WGS sequence"/>
</dbReference>
<evidence type="ECO:0000256" key="1">
    <source>
        <dbReference type="SAM" id="Phobius"/>
    </source>
</evidence>
<dbReference type="AlphaFoldDB" id="A0A2G6E201"/>
<proteinExistence type="predicted"/>
<evidence type="ECO:0000313" key="3">
    <source>
        <dbReference type="Proteomes" id="UP000229740"/>
    </source>
</evidence>
<dbReference type="EMBL" id="PDPS01000043">
    <property type="protein sequence ID" value="PID55781.1"/>
    <property type="molecule type" value="Genomic_DNA"/>
</dbReference>
<feature type="transmembrane region" description="Helical" evidence="1">
    <location>
        <begin position="41"/>
        <end position="60"/>
    </location>
</feature>
<sequence>MKLFKCFLIVFFVLLSIGFMQEILSMLLAVKDLPVRPSIELFGYGASTFLIFCVLFRKWIYAFSVFEHEITHVLVAKLFFLKTLHFSVSPRKHVEGQVVVGVEGRGPFTKMASIFFSLAPYYLPTLTLAAFAFYPLLGKRMAAFFFFMTGFTAIYHLATTVHEFGFHQADIQKHGEYFSTAFILLGNIIFLGIIISFVLHGGFEDVPRFLVQSIINVFG</sequence>
<reference evidence="2 3" key="1">
    <citation type="submission" date="2017-10" db="EMBL/GenBank/DDBJ databases">
        <title>Novel microbial diversity and functional potential in the marine mammal oral microbiome.</title>
        <authorList>
            <person name="Dudek N.K."/>
            <person name="Sun C.L."/>
            <person name="Burstein D."/>
            <person name="Kantor R.S."/>
            <person name="Aliaga Goltsman D.S."/>
            <person name="Bik E.M."/>
            <person name="Thomas B.C."/>
            <person name="Banfield J.F."/>
            <person name="Relman D.A."/>
        </authorList>
    </citation>
    <scope>NUCLEOTIDE SEQUENCE [LARGE SCALE GENOMIC DNA]</scope>
    <source>
        <strain evidence="2">DOLZORAL124_49_17</strain>
    </source>
</reference>
<gene>
    <name evidence="2" type="ORF">CSB45_14305</name>
</gene>
<accession>A0A2G6E201</accession>
<feature type="transmembrane region" description="Helical" evidence="1">
    <location>
        <begin position="114"/>
        <end position="137"/>
    </location>
</feature>
<comment type="caution">
    <text evidence="2">The sequence shown here is derived from an EMBL/GenBank/DDBJ whole genome shotgun (WGS) entry which is preliminary data.</text>
</comment>
<protein>
    <submittedName>
        <fullName evidence="2">Uncharacterized protein</fullName>
    </submittedName>
</protein>
<feature type="transmembrane region" description="Helical" evidence="1">
    <location>
        <begin position="177"/>
        <end position="199"/>
    </location>
</feature>
<evidence type="ECO:0000313" key="2">
    <source>
        <dbReference type="EMBL" id="PID55781.1"/>
    </source>
</evidence>
<organism evidence="2 3">
    <name type="scientific">candidate division KSB3 bacterium</name>
    <dbReference type="NCBI Taxonomy" id="2044937"/>
    <lineage>
        <taxon>Bacteria</taxon>
        <taxon>candidate division KSB3</taxon>
    </lineage>
</organism>
<name>A0A2G6E201_9BACT</name>
<keyword evidence="1" id="KW-0812">Transmembrane</keyword>